<organism evidence="1 2">
    <name type="scientific">Reticulomyxa filosa</name>
    <dbReference type="NCBI Taxonomy" id="46433"/>
    <lineage>
        <taxon>Eukaryota</taxon>
        <taxon>Sar</taxon>
        <taxon>Rhizaria</taxon>
        <taxon>Retaria</taxon>
        <taxon>Foraminifera</taxon>
        <taxon>Monothalamids</taxon>
        <taxon>Reticulomyxidae</taxon>
        <taxon>Reticulomyxa</taxon>
    </lineage>
</organism>
<evidence type="ECO:0000313" key="1">
    <source>
        <dbReference type="EMBL" id="ETO11017.1"/>
    </source>
</evidence>
<sequence>MIGYNVCLYQQSYLYGLQDKQAVDILGLRKVTSIVNYTNTCRGQTNNHFETQNLKAIIQYCHDNKLKIRPVGSMLSPNGIGLSTEGIYFYKKMEKKEKGKIFLENKRIFKFFEPLEKKISK</sequence>
<evidence type="ECO:0000313" key="2">
    <source>
        <dbReference type="Proteomes" id="UP000023152"/>
    </source>
</evidence>
<accession>X6MC51</accession>
<proteinExistence type="predicted"/>
<comment type="caution">
    <text evidence="1">The sequence shown here is derived from an EMBL/GenBank/DDBJ whole genome shotgun (WGS) entry which is preliminary data.</text>
</comment>
<name>X6MC51_RETFI</name>
<keyword evidence="2" id="KW-1185">Reference proteome</keyword>
<dbReference type="AlphaFoldDB" id="X6MC51"/>
<dbReference type="EMBL" id="ASPP01022875">
    <property type="protein sequence ID" value="ETO11017.1"/>
    <property type="molecule type" value="Genomic_DNA"/>
</dbReference>
<gene>
    <name evidence="1" type="ORF">RFI_26359</name>
</gene>
<reference evidence="1 2" key="1">
    <citation type="journal article" date="2013" name="Curr. Biol.">
        <title>The Genome of the Foraminiferan Reticulomyxa filosa.</title>
        <authorList>
            <person name="Glockner G."/>
            <person name="Hulsmann N."/>
            <person name="Schleicher M."/>
            <person name="Noegel A.A."/>
            <person name="Eichinger L."/>
            <person name="Gallinger C."/>
            <person name="Pawlowski J."/>
            <person name="Sierra R."/>
            <person name="Euteneuer U."/>
            <person name="Pillet L."/>
            <person name="Moustafa A."/>
            <person name="Platzer M."/>
            <person name="Groth M."/>
            <person name="Szafranski K."/>
            <person name="Schliwa M."/>
        </authorList>
    </citation>
    <scope>NUCLEOTIDE SEQUENCE [LARGE SCALE GENOMIC DNA]</scope>
</reference>
<dbReference type="Proteomes" id="UP000023152">
    <property type="component" value="Unassembled WGS sequence"/>
</dbReference>
<protein>
    <submittedName>
        <fullName evidence="1">L-galactono-1,4-lactone dehydorogenase</fullName>
    </submittedName>
</protein>